<accession>A0AAC9KA97</accession>
<dbReference type="GO" id="GO:0051997">
    <property type="term" value="F:2-oxo-4-hydroxy-4-carboxy-5-ureidoimidazoline decarboxylase activity"/>
    <property type="evidence" value="ECO:0007669"/>
    <property type="project" value="UniProtKB-EC"/>
</dbReference>
<keyword evidence="8" id="KW-0560">Oxidoreductase</keyword>
<dbReference type="NCBIfam" id="TIGR03164">
    <property type="entry name" value="UHCUDC"/>
    <property type="match status" value="1"/>
</dbReference>
<dbReference type="PANTHER" id="PTHR43466">
    <property type="entry name" value="2-OXO-4-HYDROXY-4-CARBOXY-5-UREIDOIMIDAZOLINE DECARBOXYLASE-RELATED"/>
    <property type="match status" value="1"/>
</dbReference>
<organism evidence="8 9">
    <name type="scientific">Granulibacter bethesdensis</name>
    <dbReference type="NCBI Taxonomy" id="364410"/>
    <lineage>
        <taxon>Bacteria</taxon>
        <taxon>Pseudomonadati</taxon>
        <taxon>Pseudomonadota</taxon>
        <taxon>Alphaproteobacteria</taxon>
        <taxon>Acetobacterales</taxon>
        <taxon>Acetobacteraceae</taxon>
        <taxon>Granulibacter</taxon>
    </lineage>
</organism>
<dbReference type="InterPro" id="IPR017580">
    <property type="entry name" value="OHCU_decarboxylase-1"/>
</dbReference>
<evidence type="ECO:0000256" key="3">
    <source>
        <dbReference type="ARBA" id="ARBA00012257"/>
    </source>
</evidence>
<evidence type="ECO:0000256" key="1">
    <source>
        <dbReference type="ARBA" id="ARBA00001163"/>
    </source>
</evidence>
<keyword evidence="4" id="KW-0659">Purine metabolism</keyword>
<evidence type="ECO:0000256" key="5">
    <source>
        <dbReference type="ARBA" id="ARBA00022793"/>
    </source>
</evidence>
<dbReference type="PANTHER" id="PTHR43466:SF1">
    <property type="entry name" value="2-OXO-4-HYDROXY-4-CARBOXY-5-UREIDOIMIDAZOLINE DECARBOXYLASE-RELATED"/>
    <property type="match status" value="1"/>
</dbReference>
<dbReference type="GO" id="GO:0019628">
    <property type="term" value="P:urate catabolic process"/>
    <property type="evidence" value="ECO:0007669"/>
    <property type="project" value="TreeGrafter"/>
</dbReference>
<evidence type="ECO:0000256" key="2">
    <source>
        <dbReference type="ARBA" id="ARBA00004754"/>
    </source>
</evidence>
<dbReference type="InterPro" id="IPR036778">
    <property type="entry name" value="OHCU_decarboxylase_sf"/>
</dbReference>
<evidence type="ECO:0000313" key="8">
    <source>
        <dbReference type="EMBL" id="APH54539.1"/>
    </source>
</evidence>
<dbReference type="Proteomes" id="UP000182373">
    <property type="component" value="Chromosome"/>
</dbReference>
<name>A0AAC9KA97_9PROT</name>
<dbReference type="EMBL" id="CP018191">
    <property type="protein sequence ID" value="APH54539.1"/>
    <property type="molecule type" value="Genomic_DNA"/>
</dbReference>
<dbReference type="GO" id="GO:0000255">
    <property type="term" value="P:allantoin metabolic process"/>
    <property type="evidence" value="ECO:0007669"/>
    <property type="project" value="InterPro"/>
</dbReference>
<dbReference type="GO" id="GO:0016491">
    <property type="term" value="F:oxidoreductase activity"/>
    <property type="evidence" value="ECO:0007669"/>
    <property type="project" value="UniProtKB-KW"/>
</dbReference>
<comment type="pathway">
    <text evidence="2">Purine metabolism; urate degradation; (S)-allantoin from urate: step 3/3.</text>
</comment>
<dbReference type="SUPFAM" id="SSF158694">
    <property type="entry name" value="UraD-Like"/>
    <property type="match status" value="1"/>
</dbReference>
<dbReference type="Gene3D" id="1.10.3330.10">
    <property type="entry name" value="Oxo-4-hydroxy-4-carboxy-5-ureidoimidazoline decarboxylase"/>
    <property type="match status" value="1"/>
</dbReference>
<keyword evidence="6" id="KW-0456">Lyase</keyword>
<proteinExistence type="predicted"/>
<evidence type="ECO:0000313" key="9">
    <source>
        <dbReference type="Proteomes" id="UP000182373"/>
    </source>
</evidence>
<reference evidence="9" key="1">
    <citation type="submission" date="2016-11" db="EMBL/GenBank/DDBJ databases">
        <title>Comparative genomic and phenotypic analysis of Granulibacter bethesdensis clinical isolates from patients with chronic granulomatous disease.</title>
        <authorList>
            <person name="Zarember K.A."/>
            <person name="Porcella S.F."/>
            <person name="Chu J."/>
            <person name="Ding L."/>
            <person name="Dahlstrom E."/>
            <person name="Barbian K."/>
            <person name="Martens C."/>
            <person name="Sykora L."/>
            <person name="Kramer S."/>
            <person name="Pettinato A.M."/>
            <person name="Hong H."/>
            <person name="Wald G."/>
            <person name="Berg L.J."/>
            <person name="Rogge L.S."/>
            <person name="Greenberg D.E."/>
            <person name="Falcone E.L."/>
            <person name="Neves J.F."/>
            <person name="Simoes M.J."/>
            <person name="Casal M."/>
            <person name="Rodriguez-Lopez F.C."/>
            <person name="Zelazny A."/>
            <person name="Gallin J.I."/>
            <person name="Holland S.M."/>
        </authorList>
    </citation>
    <scope>NUCLEOTIDE SEQUENCE [LARGE SCALE GENOMIC DNA]</scope>
    <source>
        <strain evidence="9">NIH9.1</strain>
    </source>
</reference>
<dbReference type="EC" id="4.1.1.97" evidence="3"/>
<keyword evidence="5" id="KW-0210">Decarboxylase</keyword>
<feature type="domain" description="Oxo-4-hydroxy-4-carboxy-5-ureidoimidazoline decarboxylase" evidence="7">
    <location>
        <begin position="43"/>
        <end position="196"/>
    </location>
</feature>
<gene>
    <name evidence="8" type="ORF">GbCGDNIH9_1242</name>
</gene>
<protein>
    <recommendedName>
        <fullName evidence="3">2-oxo-4-hydroxy-4-carboxy-5-ureidoimidazoline decarboxylase</fullName>
        <ecNumber evidence="3">4.1.1.97</ecNumber>
    </recommendedName>
</protein>
<dbReference type="GO" id="GO:0006144">
    <property type="term" value="P:purine nucleobase metabolic process"/>
    <property type="evidence" value="ECO:0007669"/>
    <property type="project" value="UniProtKB-KW"/>
</dbReference>
<evidence type="ECO:0000256" key="4">
    <source>
        <dbReference type="ARBA" id="ARBA00022631"/>
    </source>
</evidence>
<evidence type="ECO:0000256" key="6">
    <source>
        <dbReference type="ARBA" id="ARBA00023239"/>
    </source>
</evidence>
<dbReference type="InterPro" id="IPR018020">
    <property type="entry name" value="OHCU_decarboxylase"/>
</dbReference>
<dbReference type="AlphaFoldDB" id="A0AAC9KA97"/>
<comment type="catalytic activity">
    <reaction evidence="1">
        <text>5-hydroxy-2-oxo-4-ureido-2,5-dihydro-1H-imidazole-5-carboxylate + H(+) = (S)-allantoin + CO2</text>
        <dbReference type="Rhea" id="RHEA:26301"/>
        <dbReference type="ChEBI" id="CHEBI:15378"/>
        <dbReference type="ChEBI" id="CHEBI:15678"/>
        <dbReference type="ChEBI" id="CHEBI:16526"/>
        <dbReference type="ChEBI" id="CHEBI:58639"/>
        <dbReference type="EC" id="4.1.1.97"/>
    </reaction>
</comment>
<sequence>MMDGFNDVSSGAASIAGWRMLCQEREWCIMDGNRQPCWPFSRNMPREEFMAMLEGIYERSPWVAEHAWRAEPFGDIHSLHAALTQAVHSADPPLQLSLINAHPELAPDRAMQLTPESRSEQHGAGLDACDDARRHSLVTLNRAYRERFGYPFIIAVRGHDPDSIIAAMKARLRRTEREERQEALDQINRIAWFRLNDRFSDSDSLDQPME</sequence>
<evidence type="ECO:0000259" key="7">
    <source>
        <dbReference type="Pfam" id="PF09349"/>
    </source>
</evidence>
<dbReference type="Pfam" id="PF09349">
    <property type="entry name" value="OHCU_decarbox"/>
    <property type="match status" value="1"/>
</dbReference>